<dbReference type="Pfam" id="PF14063">
    <property type="entry name" value="DUF4254"/>
    <property type="match status" value="1"/>
</dbReference>
<dbReference type="Proteomes" id="UP000290439">
    <property type="component" value="Chromosome"/>
</dbReference>
<evidence type="ECO:0000313" key="2">
    <source>
        <dbReference type="Proteomes" id="UP000290439"/>
    </source>
</evidence>
<sequence>MNSLSSGTAVHTTVTDYRQSYRARERGTLADPVDARPLPDQRDLVAAFAGRREEHPLLDWAQELADLHRARQRNPLATAGIDCRRHELVARIDNWVRTRIPGRYATRQLRAASLGATVDRMAAAHVHASHLLHTAERVSDDRVHAAWYRLALLADTWTDLITSAPEQGRTKRRYETGATP</sequence>
<dbReference type="AlphaFoldDB" id="A0A4U8W137"/>
<dbReference type="InterPro" id="IPR025350">
    <property type="entry name" value="DUF4254"/>
</dbReference>
<reference evidence="1 2" key="1">
    <citation type="submission" date="2019-02" db="EMBL/GenBank/DDBJ databases">
        <authorList>
            <consortium name="Pathogen Informatics"/>
        </authorList>
    </citation>
    <scope>NUCLEOTIDE SEQUENCE [LARGE SCALE GENOMIC DNA]</scope>
    <source>
        <strain evidence="1 2">3012STDY6756504</strain>
    </source>
</reference>
<proteinExistence type="predicted"/>
<gene>
    <name evidence="1" type="ORF">NCTC10797_03355</name>
</gene>
<evidence type="ECO:0008006" key="3">
    <source>
        <dbReference type="Google" id="ProtNLM"/>
    </source>
</evidence>
<dbReference type="RefSeq" id="WP_130917731.1">
    <property type="nucleotide sequence ID" value="NZ_JADLPI010000001.1"/>
</dbReference>
<name>A0A4U8W137_9NOCA</name>
<protein>
    <recommendedName>
        <fullName evidence="3">DUF4254 domain-containing protein</fullName>
    </recommendedName>
</protein>
<dbReference type="EMBL" id="LR215973">
    <property type="protein sequence ID" value="VFA99571.1"/>
    <property type="molecule type" value="Genomic_DNA"/>
</dbReference>
<evidence type="ECO:0000313" key="1">
    <source>
        <dbReference type="EMBL" id="VFA99571.1"/>
    </source>
</evidence>
<organism evidence="1 2">
    <name type="scientific">Nocardia cyriacigeorgica</name>
    <dbReference type="NCBI Taxonomy" id="135487"/>
    <lineage>
        <taxon>Bacteria</taxon>
        <taxon>Bacillati</taxon>
        <taxon>Actinomycetota</taxon>
        <taxon>Actinomycetes</taxon>
        <taxon>Mycobacteriales</taxon>
        <taxon>Nocardiaceae</taxon>
        <taxon>Nocardia</taxon>
    </lineage>
</organism>
<accession>A0A4U8W137</accession>